<feature type="compositionally biased region" description="Basic and acidic residues" evidence="1">
    <location>
        <begin position="175"/>
        <end position="196"/>
    </location>
</feature>
<protein>
    <submittedName>
        <fullName evidence="2">Uncharacterized protein</fullName>
    </submittedName>
</protein>
<dbReference type="EMBL" id="FN649751">
    <property type="protein sequence ID" value="CBJ49013.1"/>
    <property type="molecule type" value="Genomic_DNA"/>
</dbReference>
<proteinExistence type="predicted"/>
<dbReference type="Proteomes" id="UP000002630">
    <property type="component" value="Linkage Group LG26"/>
</dbReference>
<organism evidence="2 3">
    <name type="scientific">Ectocarpus siliculosus</name>
    <name type="common">Brown alga</name>
    <name type="synonym">Conferva siliculosa</name>
    <dbReference type="NCBI Taxonomy" id="2880"/>
    <lineage>
        <taxon>Eukaryota</taxon>
        <taxon>Sar</taxon>
        <taxon>Stramenopiles</taxon>
        <taxon>Ochrophyta</taxon>
        <taxon>PX clade</taxon>
        <taxon>Phaeophyceae</taxon>
        <taxon>Ectocarpales</taxon>
        <taxon>Ectocarpaceae</taxon>
        <taxon>Ectocarpus</taxon>
    </lineage>
</organism>
<dbReference type="EMBL" id="FN647841">
    <property type="protein sequence ID" value="CBJ49013.1"/>
    <property type="molecule type" value="Genomic_DNA"/>
</dbReference>
<sequence>MSGERAKLVVLGLVLAVIARSYIMSDVFTRGYMMSSTLGFFEDNLCKGRPPADRDGCKATLATALAPAKLSCMSVFHDFVRCRDPADGGGGGGGRNNLPCQKENQKIFECLQAHLAPYGFSDEEIFRLIYKTQQQPPPPSKPSVEVSDHGREGDEKAKANEKPGEGDNAGGKSANRGEETDVEKGGPKVEVEHEPKQGGGGAR</sequence>
<accession>D7FI02</accession>
<gene>
    <name evidence="2" type="ORF">Esi_0115_0068</name>
</gene>
<dbReference type="OrthoDB" id="10405480at2759"/>
<evidence type="ECO:0000313" key="2">
    <source>
        <dbReference type="EMBL" id="CBJ49013.1"/>
    </source>
</evidence>
<feature type="region of interest" description="Disordered" evidence="1">
    <location>
        <begin position="132"/>
        <end position="203"/>
    </location>
</feature>
<dbReference type="InParanoid" id="D7FI02"/>
<keyword evidence="3" id="KW-1185">Reference proteome</keyword>
<reference evidence="2 3" key="1">
    <citation type="journal article" date="2010" name="Nature">
        <title>The Ectocarpus genome and the independent evolution of multicellularity in brown algae.</title>
        <authorList>
            <person name="Cock J.M."/>
            <person name="Sterck L."/>
            <person name="Rouze P."/>
            <person name="Scornet D."/>
            <person name="Allen A.E."/>
            <person name="Amoutzias G."/>
            <person name="Anthouard V."/>
            <person name="Artiguenave F."/>
            <person name="Aury J.M."/>
            <person name="Badger J.H."/>
            <person name="Beszteri B."/>
            <person name="Billiau K."/>
            <person name="Bonnet E."/>
            <person name="Bothwell J.H."/>
            <person name="Bowler C."/>
            <person name="Boyen C."/>
            <person name="Brownlee C."/>
            <person name="Carrano C.J."/>
            <person name="Charrier B."/>
            <person name="Cho G.Y."/>
            <person name="Coelho S.M."/>
            <person name="Collen J."/>
            <person name="Corre E."/>
            <person name="Da Silva C."/>
            <person name="Delage L."/>
            <person name="Delaroque N."/>
            <person name="Dittami S.M."/>
            <person name="Doulbeau S."/>
            <person name="Elias M."/>
            <person name="Farnham G."/>
            <person name="Gachon C.M."/>
            <person name="Gschloessl B."/>
            <person name="Heesch S."/>
            <person name="Jabbari K."/>
            <person name="Jubin C."/>
            <person name="Kawai H."/>
            <person name="Kimura K."/>
            <person name="Kloareg B."/>
            <person name="Kupper F.C."/>
            <person name="Lang D."/>
            <person name="Le Bail A."/>
            <person name="Leblanc C."/>
            <person name="Lerouge P."/>
            <person name="Lohr M."/>
            <person name="Lopez P.J."/>
            <person name="Martens C."/>
            <person name="Maumus F."/>
            <person name="Michel G."/>
            <person name="Miranda-Saavedra D."/>
            <person name="Morales J."/>
            <person name="Moreau H."/>
            <person name="Motomura T."/>
            <person name="Nagasato C."/>
            <person name="Napoli C.A."/>
            <person name="Nelson D.R."/>
            <person name="Nyvall-Collen P."/>
            <person name="Peters A.F."/>
            <person name="Pommier C."/>
            <person name="Potin P."/>
            <person name="Poulain J."/>
            <person name="Quesneville H."/>
            <person name="Read B."/>
            <person name="Rensing S.A."/>
            <person name="Ritter A."/>
            <person name="Rousvoal S."/>
            <person name="Samanta M."/>
            <person name="Samson G."/>
            <person name="Schroeder D.C."/>
            <person name="Segurens B."/>
            <person name="Strittmatter M."/>
            <person name="Tonon T."/>
            <person name="Tregear J.W."/>
            <person name="Valentin K."/>
            <person name="von Dassow P."/>
            <person name="Yamagishi T."/>
            <person name="Van de Peer Y."/>
            <person name="Wincker P."/>
        </authorList>
    </citation>
    <scope>NUCLEOTIDE SEQUENCE [LARGE SCALE GENOMIC DNA]</scope>
    <source>
        <strain evidence="3">Ec32 / CCAP1310/4</strain>
    </source>
</reference>
<evidence type="ECO:0000313" key="3">
    <source>
        <dbReference type="Proteomes" id="UP000002630"/>
    </source>
</evidence>
<evidence type="ECO:0000256" key="1">
    <source>
        <dbReference type="SAM" id="MobiDB-lite"/>
    </source>
</evidence>
<feature type="compositionally biased region" description="Basic and acidic residues" evidence="1">
    <location>
        <begin position="146"/>
        <end position="165"/>
    </location>
</feature>
<dbReference type="AlphaFoldDB" id="D7FI02"/>
<name>D7FI02_ECTSI</name>